<dbReference type="Proteomes" id="UP000001555">
    <property type="component" value="Unassembled WGS sequence"/>
</dbReference>
<evidence type="ECO:0000256" key="10">
    <source>
        <dbReference type="ARBA" id="ARBA00049715"/>
    </source>
</evidence>
<dbReference type="PANTHER" id="PTHR24198:SF165">
    <property type="entry name" value="ANKYRIN REPEAT-CONTAINING PROTEIN-RELATED"/>
    <property type="match status" value="1"/>
</dbReference>
<feature type="repeat" description="ANK" evidence="12">
    <location>
        <begin position="103"/>
        <end position="131"/>
    </location>
</feature>
<proteinExistence type="inferred from homology"/>
<evidence type="ECO:0000256" key="3">
    <source>
        <dbReference type="ARBA" id="ARBA00022537"/>
    </source>
</evidence>
<dbReference type="SUPFAM" id="SSF158235">
    <property type="entry name" value="SOCS box-like"/>
    <property type="match status" value="1"/>
</dbReference>
<evidence type="ECO:0000313" key="15">
    <source>
        <dbReference type="EnsemblMetazoa" id="ISCW019933-PA"/>
    </source>
</evidence>
<dbReference type="Gene3D" id="1.25.40.20">
    <property type="entry name" value="Ankyrin repeat-containing domain"/>
    <property type="match status" value="3"/>
</dbReference>
<evidence type="ECO:0000313" key="16">
    <source>
        <dbReference type="Proteomes" id="UP000001555"/>
    </source>
</evidence>
<dbReference type="VEuPathDB" id="VectorBase:ISCI019933"/>
<evidence type="ECO:0000256" key="12">
    <source>
        <dbReference type="PROSITE-ProRule" id="PRU00023"/>
    </source>
</evidence>
<sequence>MGALISSFFQTGGHLLSSGTSDATRRLVLALLDEMRSRESTHIHWSAIESFIVQIPKGENILTVMGPDNYNLLQRAIGFNCVELVRWILGRGCDLNRGVCSLPLHIAALQGNEEIVELLLKHGARVDSEARMCFPGPHNQVWPFDLSGFYYNAISVGVASTDRYSERLQSAEYYAIDGDHSEILELLLAQGEDSWLPWQQKRPLLHLACERGAWNCVRFLVAERSEELNQCYDEYFPIHQAALQDKKFLELLIQCGAEVTARTTTQQLTVLHVVLLLGKKSAQETLAVLRVLQDHGCRELINEPDSLGNTPLHVLIVRYALEESRYGYQEPRPWTKWDMLHLVRYLLQSGAGPSINRPGNSALACVLRHVRDWEFRYELLDMLLQSGGDPNCVGRDGSAPLMVCLVPLINKDPLHCLSHTKKVFYLNSVRLLCRHGAKPNCKTRSNLTPMHVLVFTAGEYITLNREGDKRSAFAFIRQLLTVLLQHGLDPNARFSQRTQHILLALLDLVQNARLPSDLEHVQALTLALLVHGADPDVQISSAEPVICHSQSSVFLKKACNQKVLDSFTENDFKKVFQTGKRAGTEEFSPTGTTSKGTKPKQILAAPFSMSASQVLYYYIQLIIGKEELLNDPEERFASLLWLYYDTMDHRKLYGCLKNFVGQAALLPPARAANLGRVLKAMYSRPRSLKQIARVAIHQALNHQVAMSVGKLALPGPLREYLLLEWTP</sequence>
<dbReference type="OrthoDB" id="3246549at2759"/>
<evidence type="ECO:0000256" key="2">
    <source>
        <dbReference type="ARBA" id="ARBA00022483"/>
    </source>
</evidence>
<keyword evidence="2" id="KW-0268">Exocytosis</keyword>
<dbReference type="Pfam" id="PF12796">
    <property type="entry name" value="Ank_2"/>
    <property type="match status" value="2"/>
</dbReference>
<dbReference type="InterPro" id="IPR002110">
    <property type="entry name" value="Ankyrin_rpt"/>
</dbReference>
<evidence type="ECO:0000256" key="8">
    <source>
        <dbReference type="ARBA" id="ARBA00023298"/>
    </source>
</evidence>
<comment type="subcellular location">
    <subcellularLocation>
        <location evidence="1">Target cell membrane</location>
    </subcellularLocation>
</comment>
<dbReference type="AlphaFoldDB" id="B7PRR1"/>
<dbReference type="EMBL" id="DS774495">
    <property type="protein sequence ID" value="EEC09283.1"/>
    <property type="molecule type" value="Genomic_DNA"/>
</dbReference>
<dbReference type="GO" id="GO:0006887">
    <property type="term" value="P:exocytosis"/>
    <property type="evidence" value="ECO:0007669"/>
    <property type="project" value="UniProtKB-KW"/>
</dbReference>
<keyword evidence="3" id="KW-1052">Target cell membrane</keyword>
<dbReference type="HOGENOM" id="CLU_410642_0_0_1"/>
<keyword evidence="4" id="KW-0677">Repeat</keyword>
<evidence type="ECO:0000259" key="13">
    <source>
        <dbReference type="PROSITE" id="PS50225"/>
    </source>
</evidence>
<dbReference type="Pfam" id="PF07525">
    <property type="entry name" value="SOCS_box"/>
    <property type="match status" value="1"/>
</dbReference>
<dbReference type="SMART" id="SM00248">
    <property type="entry name" value="ANK"/>
    <property type="match status" value="8"/>
</dbReference>
<feature type="domain" description="SOCS box" evidence="13">
    <location>
        <begin position="673"/>
        <end position="721"/>
    </location>
</feature>
<organism>
    <name type="scientific">Ixodes scapularis</name>
    <name type="common">Black-legged tick</name>
    <name type="synonym">Deer tick</name>
    <dbReference type="NCBI Taxonomy" id="6945"/>
    <lineage>
        <taxon>Eukaryota</taxon>
        <taxon>Metazoa</taxon>
        <taxon>Ecdysozoa</taxon>
        <taxon>Arthropoda</taxon>
        <taxon>Chelicerata</taxon>
        <taxon>Arachnida</taxon>
        <taxon>Acari</taxon>
        <taxon>Parasitiformes</taxon>
        <taxon>Ixodida</taxon>
        <taxon>Ixodoidea</taxon>
        <taxon>Ixodidae</taxon>
        <taxon>Ixodinae</taxon>
        <taxon>Ixodes</taxon>
    </lineage>
</organism>
<dbReference type="GO" id="GO:0035556">
    <property type="term" value="P:intracellular signal transduction"/>
    <property type="evidence" value="ECO:0007669"/>
    <property type="project" value="InterPro"/>
</dbReference>
<evidence type="ECO:0000256" key="5">
    <source>
        <dbReference type="ARBA" id="ARBA00023028"/>
    </source>
</evidence>
<gene>
    <name evidence="14" type="ORF">IscW_ISCW019933</name>
</gene>
<dbReference type="InParanoid" id="B7PRR1"/>
<keyword evidence="5" id="KW-0528">Neurotoxin</keyword>
<accession>B7PRR1</accession>
<dbReference type="PROSITE" id="PS50225">
    <property type="entry name" value="SOCS"/>
    <property type="match status" value="1"/>
</dbReference>
<dbReference type="InterPro" id="IPR001496">
    <property type="entry name" value="SOCS_box"/>
</dbReference>
<comment type="subunit">
    <text evidence="10">Homotetramer in membranes.</text>
</comment>
<keyword evidence="8" id="KW-1053">Target membrane</keyword>
<dbReference type="GO" id="GO:0044218">
    <property type="term" value="C:other organism cell membrane"/>
    <property type="evidence" value="ECO:0007669"/>
    <property type="project" value="UniProtKB-KW"/>
</dbReference>
<dbReference type="SMART" id="SM00969">
    <property type="entry name" value="SOCS_box"/>
    <property type="match status" value="1"/>
</dbReference>
<evidence type="ECO:0000256" key="9">
    <source>
        <dbReference type="ARBA" id="ARBA00049657"/>
    </source>
</evidence>
<evidence type="ECO:0000256" key="1">
    <source>
        <dbReference type="ARBA" id="ARBA00004175"/>
    </source>
</evidence>
<dbReference type="GO" id="GO:0044231">
    <property type="term" value="C:host cell presynaptic membrane"/>
    <property type="evidence" value="ECO:0007669"/>
    <property type="project" value="UniProtKB-KW"/>
</dbReference>
<dbReference type="InterPro" id="IPR036036">
    <property type="entry name" value="SOCS_box-like_dom_sf"/>
</dbReference>
<dbReference type="VEuPathDB" id="VectorBase:ISCW019933"/>
<dbReference type="PROSITE" id="PS50297">
    <property type="entry name" value="ANK_REP_REGION"/>
    <property type="match status" value="1"/>
</dbReference>
<keyword evidence="5" id="KW-0800">Toxin</keyword>
<keyword evidence="7" id="KW-0472">Membrane</keyword>
<name>B7PRR1_IXOSC</name>
<dbReference type="EMBL" id="ABJB010900850">
    <property type="status" value="NOT_ANNOTATED_CDS"/>
    <property type="molecule type" value="Genomic_DNA"/>
</dbReference>
<dbReference type="PANTHER" id="PTHR24198">
    <property type="entry name" value="ANKYRIN REPEAT AND PROTEIN KINASE DOMAIN-CONTAINING PROTEIN"/>
    <property type="match status" value="1"/>
</dbReference>
<comment type="similarity">
    <text evidence="9">Belongs to the cationic peptide 01 (latrotoxin) family. 03 (alpha-latrotoxin) subfamily.</text>
</comment>
<dbReference type="SUPFAM" id="SSF48403">
    <property type="entry name" value="Ankyrin repeat"/>
    <property type="match status" value="2"/>
</dbReference>
<keyword evidence="5" id="KW-0638">Presynaptic neurotoxin</keyword>
<dbReference type="VEuPathDB" id="VectorBase:ISCP_007184"/>
<dbReference type="PROSITE" id="PS50088">
    <property type="entry name" value="ANK_REPEAT"/>
    <property type="match status" value="1"/>
</dbReference>
<protein>
    <recommendedName>
        <fullName evidence="11">Alpha-latrotoxin</fullName>
    </recommendedName>
</protein>
<dbReference type="STRING" id="6945.B7PRR1"/>
<keyword evidence="16" id="KW-1185">Reference proteome</keyword>
<dbReference type="CDD" id="cd03716">
    <property type="entry name" value="SOCS_ASB_like"/>
    <property type="match status" value="1"/>
</dbReference>
<evidence type="ECO:0000256" key="6">
    <source>
        <dbReference type="ARBA" id="ARBA00023043"/>
    </source>
</evidence>
<dbReference type="EMBL" id="ABJB010292376">
    <property type="status" value="NOT_ANNOTATED_CDS"/>
    <property type="molecule type" value="Genomic_DNA"/>
</dbReference>
<evidence type="ECO:0000256" key="11">
    <source>
        <dbReference type="ARBA" id="ARBA00049811"/>
    </source>
</evidence>
<reference evidence="14 16" key="1">
    <citation type="submission" date="2008-03" db="EMBL/GenBank/DDBJ databases">
        <title>Annotation of Ixodes scapularis.</title>
        <authorList>
            <consortium name="Ixodes scapularis Genome Project Consortium"/>
            <person name="Caler E."/>
            <person name="Hannick L.I."/>
            <person name="Bidwell S."/>
            <person name="Joardar V."/>
            <person name="Thiagarajan M."/>
            <person name="Amedeo P."/>
            <person name="Galinsky K.J."/>
            <person name="Schobel S."/>
            <person name="Inman J."/>
            <person name="Hostetler J."/>
            <person name="Miller J."/>
            <person name="Hammond M."/>
            <person name="Megy K."/>
            <person name="Lawson D."/>
            <person name="Kodira C."/>
            <person name="Sutton G."/>
            <person name="Meyer J."/>
            <person name="Hill C.A."/>
            <person name="Birren B."/>
            <person name="Nene V."/>
            <person name="Collins F."/>
            <person name="Alarcon-Chaidez F."/>
            <person name="Wikel S."/>
            <person name="Strausberg R."/>
        </authorList>
    </citation>
    <scope>NUCLEOTIDE SEQUENCE [LARGE SCALE GENOMIC DNA]</scope>
    <source>
        <strain evidence="16">Wikel</strain>
        <strain evidence="14">Wikel colony</strain>
    </source>
</reference>
<evidence type="ECO:0000256" key="7">
    <source>
        <dbReference type="ARBA" id="ARBA00023136"/>
    </source>
</evidence>
<dbReference type="InterPro" id="IPR036770">
    <property type="entry name" value="Ankyrin_rpt-contain_sf"/>
</dbReference>
<dbReference type="PaxDb" id="6945-B7PRR1"/>
<evidence type="ECO:0000256" key="4">
    <source>
        <dbReference type="ARBA" id="ARBA00022737"/>
    </source>
</evidence>
<evidence type="ECO:0000313" key="14">
    <source>
        <dbReference type="EMBL" id="EEC09283.1"/>
    </source>
</evidence>
<reference evidence="15" key="2">
    <citation type="submission" date="2020-05" db="UniProtKB">
        <authorList>
            <consortium name="EnsemblMetazoa"/>
        </authorList>
    </citation>
    <scope>IDENTIFICATION</scope>
    <source>
        <strain evidence="15">wikel</strain>
    </source>
</reference>
<keyword evidence="6 12" id="KW-0040">ANK repeat</keyword>
<dbReference type="EnsemblMetazoa" id="ISCW019933-RA">
    <property type="protein sequence ID" value="ISCW019933-PA"/>
    <property type="gene ID" value="ISCW019933"/>
</dbReference>